<sequence length="120" mass="13197">MPPRSRCLHTLLVVGTLALAGSGLVAETAWATLSSAARIVLQKGRHYMPTDLYLRRGDTITLRNGDESLTHHAFIEADRFTFDAGDQEPGTETRLTLAEPGDFTIQCGIHPKMKLTIHVQ</sequence>
<reference evidence="1 2" key="2">
    <citation type="journal article" date="2013" name="Genome Announc.">
        <title>Draft Genome Sequence of Methylobacterium mesophilicum Strain SR1.6/6, Isolated from Citrus sinensis.</title>
        <authorList>
            <person name="Marinho Almeida D."/>
            <person name="Dini-Andreote F."/>
            <person name="Camargo Neves A.A."/>
            <person name="Juca Ramos R.T."/>
            <person name="Andreote F.D."/>
            <person name="Carneiro A.R."/>
            <person name="Oliveira de Souza Lima A."/>
            <person name="Caracciolo Gomes de Sa P.H."/>
            <person name="Ribeiro Barbosa M.S."/>
            <person name="Araujo W.L."/>
            <person name="Silva A."/>
        </authorList>
    </citation>
    <scope>NUCLEOTIDE SEQUENCE [LARGE SCALE GENOMIC DNA]</scope>
    <source>
        <strain evidence="1 2">SR1.6/6</strain>
    </source>
</reference>
<name>A0A6B9FRM5_9HYPH</name>
<dbReference type="AlphaFoldDB" id="A0A6B9FRM5"/>
<dbReference type="SUPFAM" id="SSF49503">
    <property type="entry name" value="Cupredoxins"/>
    <property type="match status" value="1"/>
</dbReference>
<evidence type="ECO:0000313" key="2">
    <source>
        <dbReference type="Proteomes" id="UP000012488"/>
    </source>
</evidence>
<dbReference type="OrthoDB" id="7306926at2"/>
<dbReference type="InterPro" id="IPR008972">
    <property type="entry name" value="Cupredoxin"/>
</dbReference>
<gene>
    <name evidence="1" type="ORF">MMSR116_18465</name>
</gene>
<protein>
    <recommendedName>
        <fullName evidence="3">Plastocyanin</fullName>
    </recommendedName>
</protein>
<organism evidence="1 2">
    <name type="scientific">Methylobacterium mesophilicum SR1.6/6</name>
    <dbReference type="NCBI Taxonomy" id="908290"/>
    <lineage>
        <taxon>Bacteria</taxon>
        <taxon>Pseudomonadati</taxon>
        <taxon>Pseudomonadota</taxon>
        <taxon>Alphaproteobacteria</taxon>
        <taxon>Hyphomicrobiales</taxon>
        <taxon>Methylobacteriaceae</taxon>
        <taxon>Methylobacterium</taxon>
    </lineage>
</organism>
<dbReference type="RefSeq" id="WP_039894961.1">
    <property type="nucleotide sequence ID" value="NZ_CP043538.1"/>
</dbReference>
<dbReference type="Proteomes" id="UP000012488">
    <property type="component" value="Chromosome"/>
</dbReference>
<dbReference type="EMBL" id="CP043538">
    <property type="protein sequence ID" value="QGY03654.1"/>
    <property type="molecule type" value="Genomic_DNA"/>
</dbReference>
<proteinExistence type="predicted"/>
<evidence type="ECO:0000313" key="1">
    <source>
        <dbReference type="EMBL" id="QGY03654.1"/>
    </source>
</evidence>
<reference evidence="1 2" key="1">
    <citation type="journal article" date="2012" name="Genet. Mol. Biol.">
        <title>Analysis of 16S rRNA and mxaF genes revealing insights into Methylobacterium niche-specific plant association.</title>
        <authorList>
            <person name="Dourado M.N."/>
            <person name="Andreote F.D."/>
            <person name="Dini-Andreote F."/>
            <person name="Conti R."/>
            <person name="Araujo J.M."/>
            <person name="Araujo W.L."/>
        </authorList>
    </citation>
    <scope>NUCLEOTIDE SEQUENCE [LARGE SCALE GENOMIC DNA]</scope>
    <source>
        <strain evidence="1 2">SR1.6/6</strain>
    </source>
</reference>
<dbReference type="KEGG" id="mmes:MMSR116_18465"/>
<dbReference type="Gene3D" id="2.60.40.420">
    <property type="entry name" value="Cupredoxins - blue copper proteins"/>
    <property type="match status" value="1"/>
</dbReference>
<evidence type="ECO:0008006" key="3">
    <source>
        <dbReference type="Google" id="ProtNLM"/>
    </source>
</evidence>
<accession>A0A6B9FRM5</accession>